<evidence type="ECO:0000256" key="1">
    <source>
        <dbReference type="SAM" id="Phobius"/>
    </source>
</evidence>
<feature type="transmembrane region" description="Helical" evidence="1">
    <location>
        <begin position="131"/>
        <end position="150"/>
    </location>
</feature>
<dbReference type="AlphaFoldDB" id="A0A158G3P6"/>
<evidence type="ECO:0000313" key="2">
    <source>
        <dbReference type="EMBL" id="SAL26652.1"/>
    </source>
</evidence>
<keyword evidence="1" id="KW-1133">Transmembrane helix</keyword>
<feature type="transmembrane region" description="Helical" evidence="1">
    <location>
        <begin position="102"/>
        <end position="119"/>
    </location>
</feature>
<sequence length="219" mass="23199">MEQRFSGVRFVIHLIGFTSLLLLRLLVAPDGQGGMIAFVACVAALSAGYMVWYASSEGYLRNLMTGAVVYLALAAVVAACPLFLIVLAVWSIASLVKARRALLLHATSSIALLVLIFPMPLAQRIGMPELAGAPAAIAYVAFALAWSAWASRSPLKFGLFRFATMLLAAPLVASFVALVGGGMLGRPEPRVRNTITRARKTPQWTEAGAPVEASVAIAD</sequence>
<feature type="transmembrane region" description="Helical" evidence="1">
    <location>
        <begin position="34"/>
        <end position="55"/>
    </location>
</feature>
<feature type="transmembrane region" description="Helical" evidence="1">
    <location>
        <begin position="6"/>
        <end position="27"/>
    </location>
</feature>
<protein>
    <submittedName>
        <fullName evidence="2">Uncharacterized protein</fullName>
    </submittedName>
</protein>
<gene>
    <name evidence="2" type="ORF">AWB70_01532</name>
</gene>
<proteinExistence type="predicted"/>
<feature type="transmembrane region" description="Helical" evidence="1">
    <location>
        <begin position="67"/>
        <end position="90"/>
    </location>
</feature>
<keyword evidence="1" id="KW-0812">Transmembrane</keyword>
<accession>A0A158G3P6</accession>
<feature type="transmembrane region" description="Helical" evidence="1">
    <location>
        <begin position="162"/>
        <end position="184"/>
    </location>
</feature>
<dbReference type="Proteomes" id="UP000054740">
    <property type="component" value="Unassembled WGS sequence"/>
</dbReference>
<keyword evidence="3" id="KW-1185">Reference proteome</keyword>
<keyword evidence="1" id="KW-0472">Membrane</keyword>
<name>A0A158G3P6_CABCO</name>
<reference evidence="3" key="1">
    <citation type="submission" date="2016-01" db="EMBL/GenBank/DDBJ databases">
        <authorList>
            <person name="Peeters C."/>
        </authorList>
    </citation>
    <scope>NUCLEOTIDE SEQUENCE [LARGE SCALE GENOMIC DNA]</scope>
</reference>
<dbReference type="RefSeq" id="WP_053571248.1">
    <property type="nucleotide sequence ID" value="NZ_FCNY02000003.1"/>
</dbReference>
<dbReference type="EMBL" id="FCNY02000003">
    <property type="protein sequence ID" value="SAL26652.1"/>
    <property type="molecule type" value="Genomic_DNA"/>
</dbReference>
<organism evidence="2 3">
    <name type="scientific">Caballeronia cordobensis</name>
    <name type="common">Burkholderia cordobensis</name>
    <dbReference type="NCBI Taxonomy" id="1353886"/>
    <lineage>
        <taxon>Bacteria</taxon>
        <taxon>Pseudomonadati</taxon>
        <taxon>Pseudomonadota</taxon>
        <taxon>Betaproteobacteria</taxon>
        <taxon>Burkholderiales</taxon>
        <taxon>Burkholderiaceae</taxon>
        <taxon>Caballeronia</taxon>
    </lineage>
</organism>
<evidence type="ECO:0000313" key="3">
    <source>
        <dbReference type="Proteomes" id="UP000054740"/>
    </source>
</evidence>